<feature type="region of interest" description="Disordered" evidence="1">
    <location>
        <begin position="1"/>
        <end position="45"/>
    </location>
</feature>
<name>A0AAD3CMT0_9STRA</name>
<dbReference type="PANTHER" id="PTHR46586:SF3">
    <property type="entry name" value="ANKYRIN REPEAT-CONTAINING PROTEIN"/>
    <property type="match status" value="1"/>
</dbReference>
<evidence type="ECO:0000256" key="1">
    <source>
        <dbReference type="SAM" id="MobiDB-lite"/>
    </source>
</evidence>
<evidence type="ECO:0000313" key="2">
    <source>
        <dbReference type="EMBL" id="GFH47595.1"/>
    </source>
</evidence>
<reference evidence="2 3" key="1">
    <citation type="journal article" date="2021" name="Sci. Rep.">
        <title>The genome of the diatom Chaetoceros tenuissimus carries an ancient integrated fragment of an extant virus.</title>
        <authorList>
            <person name="Hongo Y."/>
            <person name="Kimura K."/>
            <person name="Takaki Y."/>
            <person name="Yoshida Y."/>
            <person name="Baba S."/>
            <person name="Kobayashi G."/>
            <person name="Nagasaki K."/>
            <person name="Hano T."/>
            <person name="Tomaru Y."/>
        </authorList>
    </citation>
    <scope>NUCLEOTIDE SEQUENCE [LARGE SCALE GENOMIC DNA]</scope>
    <source>
        <strain evidence="2 3">NIES-3715</strain>
    </source>
</reference>
<keyword evidence="3" id="KW-1185">Reference proteome</keyword>
<dbReference type="AlphaFoldDB" id="A0AAD3CMT0"/>
<dbReference type="Gene3D" id="1.25.40.20">
    <property type="entry name" value="Ankyrin repeat-containing domain"/>
    <property type="match status" value="1"/>
</dbReference>
<feature type="compositionally biased region" description="Basic and acidic residues" evidence="1">
    <location>
        <begin position="12"/>
        <end position="40"/>
    </location>
</feature>
<comment type="caution">
    <text evidence="2">The sequence shown here is derived from an EMBL/GenBank/DDBJ whole genome shotgun (WGS) entry which is preliminary data.</text>
</comment>
<proteinExistence type="predicted"/>
<dbReference type="EMBL" id="BLLK01000023">
    <property type="protein sequence ID" value="GFH47595.1"/>
    <property type="molecule type" value="Genomic_DNA"/>
</dbReference>
<dbReference type="InterPro" id="IPR052050">
    <property type="entry name" value="SecEffector_AnkRepeat"/>
</dbReference>
<gene>
    <name evidence="2" type="ORF">CTEN210_04070</name>
</gene>
<dbReference type="PANTHER" id="PTHR46586">
    <property type="entry name" value="ANKYRIN REPEAT-CONTAINING PROTEIN"/>
    <property type="match status" value="1"/>
</dbReference>
<dbReference type="Proteomes" id="UP001054902">
    <property type="component" value="Unassembled WGS sequence"/>
</dbReference>
<dbReference type="InterPro" id="IPR036770">
    <property type="entry name" value="Ankyrin_rpt-contain_sf"/>
</dbReference>
<dbReference type="SUPFAM" id="SSF140860">
    <property type="entry name" value="Pseudo ankyrin repeat-like"/>
    <property type="match status" value="2"/>
</dbReference>
<protein>
    <submittedName>
        <fullName evidence="2">Uncharacterized protein</fullName>
    </submittedName>
</protein>
<sequence length="438" mass="49319">MQAISLNSMRGKRVELSPKSGNEEQPLKRFKTTHDSREDPTASIGDLPSDVLKHCFGFIPGSYVTVAPVSRHFFSNYVTLGIHESAAFNSADSILKMGRNRRTVVDSATVEAVSNDMKLTEYAFMSKAPQEFLNKVCRKAAAKGRKDILEFAAAFGMDVAQILEGCSSWGEVLAEEGNLDFLKYLHEKFDCFSQDYCPGWHKIAVSAASGGHVHILDWIYDMCGSIEYFLFDDDDVDDVIDAGNFEVLKWCNEVLDGTLDFERYGPTVAASGNVNALKYLFEVSSDKYFNKEISKIAANDGNIKILEFCHQNFDNPFNEKTCADSLHNKDKDQALKVLKWLRRHNCPWDESTCSAAASNNNMKALQWAKRNGCPWNQNTCNAAVVYNNLEILMFAHENGCEWSKDTYMYCLKLRGVDGLEPILKYLEENDCPKPHESN</sequence>
<evidence type="ECO:0000313" key="3">
    <source>
        <dbReference type="Proteomes" id="UP001054902"/>
    </source>
</evidence>
<accession>A0AAD3CMT0</accession>
<organism evidence="2 3">
    <name type="scientific">Chaetoceros tenuissimus</name>
    <dbReference type="NCBI Taxonomy" id="426638"/>
    <lineage>
        <taxon>Eukaryota</taxon>
        <taxon>Sar</taxon>
        <taxon>Stramenopiles</taxon>
        <taxon>Ochrophyta</taxon>
        <taxon>Bacillariophyta</taxon>
        <taxon>Coscinodiscophyceae</taxon>
        <taxon>Chaetocerotophycidae</taxon>
        <taxon>Chaetocerotales</taxon>
        <taxon>Chaetocerotaceae</taxon>
        <taxon>Chaetoceros</taxon>
    </lineage>
</organism>